<evidence type="ECO:0000313" key="2">
    <source>
        <dbReference type="EMBL" id="SEJ00982.1"/>
    </source>
</evidence>
<dbReference type="InterPro" id="IPR057238">
    <property type="entry name" value="DUF7916"/>
</dbReference>
<proteinExistence type="predicted"/>
<dbReference type="Proteomes" id="UP000183028">
    <property type="component" value="Unassembled WGS sequence"/>
</dbReference>
<keyword evidence="3" id="KW-1185">Reference proteome</keyword>
<dbReference type="OrthoDB" id="5581965at2"/>
<dbReference type="STRING" id="322505.SAMN04487836_10337"/>
<dbReference type="RefSeq" id="WP_074732420.1">
    <property type="nucleotide sequence ID" value="NZ_FNYK01000044.1"/>
</dbReference>
<name>A0A1H6VL12_9FIRM</name>
<protein>
    <recommendedName>
        <fullName evidence="1">DUF7916 domain-containing protein</fullName>
    </recommendedName>
</protein>
<reference evidence="3" key="1">
    <citation type="submission" date="2016-10" db="EMBL/GenBank/DDBJ databases">
        <authorList>
            <person name="Varghese N."/>
        </authorList>
    </citation>
    <scope>NUCLEOTIDE SEQUENCE [LARGE SCALE GENOMIC DNA]</scope>
    <source>
        <strain evidence="3">DSM 20406</strain>
    </source>
</reference>
<organism evidence="2 3">
    <name type="scientific">Sharpea azabuensis</name>
    <dbReference type="NCBI Taxonomy" id="322505"/>
    <lineage>
        <taxon>Bacteria</taxon>
        <taxon>Bacillati</taxon>
        <taxon>Bacillota</taxon>
        <taxon>Erysipelotrichia</taxon>
        <taxon>Erysipelotrichales</taxon>
        <taxon>Coprobacillaceae</taxon>
        <taxon>Sharpea</taxon>
    </lineage>
</organism>
<sequence length="305" mass="33491">MNNNITRLINALPSEVSRYSGRQLRESILKSEGRVLMGQTYLKNPILLSGCTSAELQFAFGADMVMLNGFDFENLNTCPGLQGNSYLSLKELVGGRPIGIYLGCPASHASVRDELKGMIASKTNLEKCKQWGVSFIVLGGNPNSGTSIKDVIYWTKQARMICGNDMLIFAGKWEDGIVEKVLGDPLADYDAKMVIKELVDSGADIIDFPAPGSRHGITIERIRELIEYTHRHNALAMSFLNSNVEAADTDTIRAITLMMKQTGCDVHAIGDGGFGGGTWPENIYQMAITLKGKAYTWAQMARVRR</sequence>
<gene>
    <name evidence="2" type="ORF">SAMN04487834_10448</name>
</gene>
<dbReference type="EMBL" id="FNYK01000044">
    <property type="protein sequence ID" value="SEJ00982.1"/>
    <property type="molecule type" value="Genomic_DNA"/>
</dbReference>
<dbReference type="Pfam" id="PF25509">
    <property type="entry name" value="DUF7916"/>
    <property type="match status" value="1"/>
</dbReference>
<dbReference type="AlphaFoldDB" id="A0A1H6VL12"/>
<accession>A0A1H6VL12</accession>
<dbReference type="eggNOG" id="COG0826">
    <property type="taxonomic scope" value="Bacteria"/>
</dbReference>
<evidence type="ECO:0000313" key="3">
    <source>
        <dbReference type="Proteomes" id="UP000183028"/>
    </source>
</evidence>
<feature type="domain" description="DUF7916" evidence="1">
    <location>
        <begin position="9"/>
        <end position="303"/>
    </location>
</feature>
<evidence type="ECO:0000259" key="1">
    <source>
        <dbReference type="Pfam" id="PF25509"/>
    </source>
</evidence>